<feature type="region of interest" description="Disordered" evidence="6">
    <location>
        <begin position="1"/>
        <end position="59"/>
    </location>
</feature>
<dbReference type="InterPro" id="IPR008271">
    <property type="entry name" value="Ser/Thr_kinase_AS"/>
</dbReference>
<evidence type="ECO:0000256" key="3">
    <source>
        <dbReference type="ARBA" id="ARBA00022741"/>
    </source>
</evidence>
<evidence type="ECO:0000256" key="4">
    <source>
        <dbReference type="ARBA" id="ARBA00022777"/>
    </source>
</evidence>
<dbReference type="PANTHER" id="PTHR24055">
    <property type="entry name" value="MITOGEN-ACTIVATED PROTEIN KINASE"/>
    <property type="match status" value="1"/>
</dbReference>
<protein>
    <submittedName>
        <fullName evidence="8">Pkinase-domain-containing protein</fullName>
    </submittedName>
</protein>
<dbReference type="OrthoDB" id="192887at2759"/>
<evidence type="ECO:0000313" key="8">
    <source>
        <dbReference type="EMBL" id="KZP11484.1"/>
    </source>
</evidence>
<keyword evidence="1" id="KW-0723">Serine/threonine-protein kinase</keyword>
<dbReference type="SMART" id="SM00220">
    <property type="entry name" value="S_TKc"/>
    <property type="match status" value="1"/>
</dbReference>
<evidence type="ECO:0000256" key="6">
    <source>
        <dbReference type="SAM" id="MobiDB-lite"/>
    </source>
</evidence>
<gene>
    <name evidence="8" type="ORF">FIBSPDRAFT_1050724</name>
</gene>
<proteinExistence type="predicted"/>
<keyword evidence="5" id="KW-0067">ATP-binding</keyword>
<dbReference type="AlphaFoldDB" id="A0A166AD33"/>
<dbReference type="GO" id="GO:0005524">
    <property type="term" value="F:ATP binding"/>
    <property type="evidence" value="ECO:0007669"/>
    <property type="project" value="UniProtKB-KW"/>
</dbReference>
<evidence type="ECO:0000313" key="9">
    <source>
        <dbReference type="Proteomes" id="UP000076532"/>
    </source>
</evidence>
<evidence type="ECO:0000259" key="7">
    <source>
        <dbReference type="PROSITE" id="PS50011"/>
    </source>
</evidence>
<keyword evidence="4" id="KW-0418">Kinase</keyword>
<dbReference type="FunFam" id="1.10.510.10:FF:000013">
    <property type="entry name" value="Mitogen-activated protein kinase"/>
    <property type="match status" value="1"/>
</dbReference>
<evidence type="ECO:0000256" key="1">
    <source>
        <dbReference type="ARBA" id="ARBA00022527"/>
    </source>
</evidence>
<organism evidence="8 9">
    <name type="scientific">Athelia psychrophila</name>
    <dbReference type="NCBI Taxonomy" id="1759441"/>
    <lineage>
        <taxon>Eukaryota</taxon>
        <taxon>Fungi</taxon>
        <taxon>Dikarya</taxon>
        <taxon>Basidiomycota</taxon>
        <taxon>Agaricomycotina</taxon>
        <taxon>Agaricomycetes</taxon>
        <taxon>Agaricomycetidae</taxon>
        <taxon>Atheliales</taxon>
        <taxon>Atheliaceae</taxon>
        <taxon>Athelia</taxon>
    </lineage>
</organism>
<feature type="region of interest" description="Disordered" evidence="6">
    <location>
        <begin position="456"/>
        <end position="503"/>
    </location>
</feature>
<keyword evidence="2" id="KW-0808">Transferase</keyword>
<dbReference type="STRING" id="436010.A0A166AD33"/>
<feature type="compositionally biased region" description="Low complexity" evidence="6">
    <location>
        <begin position="1"/>
        <end position="25"/>
    </location>
</feature>
<name>A0A166AD33_9AGAM</name>
<dbReference type="Gene3D" id="1.10.510.10">
    <property type="entry name" value="Transferase(Phosphotransferase) domain 1"/>
    <property type="match status" value="1"/>
</dbReference>
<evidence type="ECO:0000256" key="5">
    <source>
        <dbReference type="ARBA" id="ARBA00022840"/>
    </source>
</evidence>
<dbReference type="Gene3D" id="3.30.200.20">
    <property type="entry name" value="Phosphorylase Kinase, domain 1"/>
    <property type="match status" value="1"/>
</dbReference>
<feature type="compositionally biased region" description="Basic and acidic residues" evidence="6">
    <location>
        <begin position="472"/>
        <end position="482"/>
    </location>
</feature>
<feature type="domain" description="Protein kinase" evidence="7">
    <location>
        <begin position="76"/>
        <end position="376"/>
    </location>
</feature>
<dbReference type="PROSITE" id="PS50011">
    <property type="entry name" value="PROTEIN_KINASE_DOM"/>
    <property type="match status" value="1"/>
</dbReference>
<accession>A0A166AD33</accession>
<dbReference type="Pfam" id="PF00069">
    <property type="entry name" value="Pkinase"/>
    <property type="match status" value="1"/>
</dbReference>
<evidence type="ECO:0000256" key="2">
    <source>
        <dbReference type="ARBA" id="ARBA00022679"/>
    </source>
</evidence>
<dbReference type="EMBL" id="KV417662">
    <property type="protein sequence ID" value="KZP11484.1"/>
    <property type="molecule type" value="Genomic_DNA"/>
</dbReference>
<dbReference type="GO" id="GO:0004674">
    <property type="term" value="F:protein serine/threonine kinase activity"/>
    <property type="evidence" value="ECO:0007669"/>
    <property type="project" value="UniProtKB-KW"/>
</dbReference>
<keyword evidence="3" id="KW-0547">Nucleotide-binding</keyword>
<dbReference type="PROSITE" id="PS00108">
    <property type="entry name" value="PROTEIN_KINASE_ST"/>
    <property type="match status" value="1"/>
</dbReference>
<dbReference type="InterPro" id="IPR011009">
    <property type="entry name" value="Kinase-like_dom_sf"/>
</dbReference>
<sequence>MSAGSAHRASGASSEKSDPAKSSSPVPSPGSWTNVERGRSKVRRPSNPTSDNGFRKRGYHTLQSSFGKPFHVEKRWKLIREMGSGAYGYVISASDDISGETVAIKMVTRVLERVQLAKRALREITLLRHFASHENITGLIDVDAVSPEFGEIYIFMEPMEADLHQIIKSGQSLTNEHVQYFMYQILRGMKYVHSASVIHRDLKPGNLLVNSDCELKICDFGLSRGFESVNGENVTHLTEYVATRWYRAPEIMLAFNRYSTAIDVWSIGCVLAELLLGKPLFKGKELAPTEIDDIHAVDQLNKILDVLGTPAESVIQRIGSEKAQTYIRSLPIKKVQPFKKLVPAADSNAIDLLTKMLYFDPSMRISVEDALAHPWLANYHDIDDEPVCPVPFEKWRAIEKLETIEDFQKALWTEIEDYRREVRGIPVEIDDVARPKSAGEVRAIEQKEALVAMGNADGDLAHPPPPASILQPEKEDAKEPVARPRHAPSPSSIGPDHATTPVDPLVSYARRSMIMGHSRQSSAFPSPVMHAHPGPGVPPSSYMDGAMQMHAEPGASTSVIAFPTRARTDSYVIPARSRTASMAGGEMPRVLRTLSTVSIHESIDGLPGGLAGVGEMGKYIAMGGRATTGADAPPSELPRDFAIEEDEEGTDDGLDAFHV</sequence>
<dbReference type="Proteomes" id="UP000076532">
    <property type="component" value="Unassembled WGS sequence"/>
</dbReference>
<dbReference type="InterPro" id="IPR000719">
    <property type="entry name" value="Prot_kinase_dom"/>
</dbReference>
<keyword evidence="9" id="KW-1185">Reference proteome</keyword>
<dbReference type="InterPro" id="IPR050117">
    <property type="entry name" value="MAPK"/>
</dbReference>
<reference evidence="8 9" key="1">
    <citation type="journal article" date="2016" name="Mol. Biol. Evol.">
        <title>Comparative Genomics of Early-Diverging Mushroom-Forming Fungi Provides Insights into the Origins of Lignocellulose Decay Capabilities.</title>
        <authorList>
            <person name="Nagy L.G."/>
            <person name="Riley R."/>
            <person name="Tritt A."/>
            <person name="Adam C."/>
            <person name="Daum C."/>
            <person name="Floudas D."/>
            <person name="Sun H."/>
            <person name="Yadav J.S."/>
            <person name="Pangilinan J."/>
            <person name="Larsson K.H."/>
            <person name="Matsuura K."/>
            <person name="Barry K."/>
            <person name="Labutti K."/>
            <person name="Kuo R."/>
            <person name="Ohm R.A."/>
            <person name="Bhattacharya S.S."/>
            <person name="Shirouzu T."/>
            <person name="Yoshinaga Y."/>
            <person name="Martin F.M."/>
            <person name="Grigoriev I.V."/>
            <person name="Hibbett D.S."/>
        </authorList>
    </citation>
    <scope>NUCLEOTIDE SEQUENCE [LARGE SCALE GENOMIC DNA]</scope>
    <source>
        <strain evidence="8 9">CBS 109695</strain>
    </source>
</reference>
<dbReference type="SUPFAM" id="SSF56112">
    <property type="entry name" value="Protein kinase-like (PK-like)"/>
    <property type="match status" value="1"/>
</dbReference>